<evidence type="ECO:0000313" key="3">
    <source>
        <dbReference type="Proteomes" id="UP000070352"/>
    </source>
</evidence>
<dbReference type="OrthoDB" id="9816426at2"/>
<dbReference type="Pfam" id="PF03961">
    <property type="entry name" value="FapA"/>
    <property type="match status" value="1"/>
</dbReference>
<feature type="domain" description="Flagellar Assembly Protein A N-terminal region" evidence="1">
    <location>
        <begin position="14"/>
        <end position="188"/>
    </location>
</feature>
<gene>
    <name evidence="2" type="ORF">U473_04820</name>
</gene>
<evidence type="ECO:0000259" key="1">
    <source>
        <dbReference type="Pfam" id="PF20250"/>
    </source>
</evidence>
<dbReference type="GO" id="GO:0000902">
    <property type="term" value="P:cell morphogenesis"/>
    <property type="evidence" value="ECO:0007669"/>
    <property type="project" value="InterPro"/>
</dbReference>
<proteinExistence type="predicted"/>
<protein>
    <recommendedName>
        <fullName evidence="1">Flagellar Assembly Protein A N-terminal region domain-containing protein</fullName>
    </recommendedName>
</protein>
<organism evidence="2 3">
    <name type="scientific">Tepidibacillus decaturensis</name>
    <dbReference type="NCBI Taxonomy" id="1413211"/>
    <lineage>
        <taxon>Bacteria</taxon>
        <taxon>Bacillati</taxon>
        <taxon>Bacillota</taxon>
        <taxon>Bacilli</taxon>
        <taxon>Bacillales</taxon>
        <taxon>Bacillaceae</taxon>
        <taxon>Tepidibacillus</taxon>
    </lineage>
</organism>
<dbReference type="Proteomes" id="UP000070352">
    <property type="component" value="Unassembled WGS sequence"/>
</dbReference>
<dbReference type="InterPro" id="IPR046865">
    <property type="entry name" value="FapA_b_solenoid"/>
</dbReference>
<dbReference type="STRING" id="1413211.U473_04820"/>
<sequence>MDNQLEMEKLSTIIEVTILNSGMLATLTFVYDDRINSPIPSELMKEYLEKHKVIYGLDEQQLSLICAHPLTYIGKTVNIAHGLAPLDGKDARIEWGEFYIQENTGPKELSDGRVDYYSVKRILNVKKGELIAQKIPFTEGEAGRTVSGDLIPAKKGKDVYLKPGKNVVMNQTKDKFYAAIDGQVVVTDQDKINVFPIYEVNGDVDFSVGNIDFVGTVVIQGNVPDGFKIWATGDIRIYGNVEGSKLIAGGDIIIQQGVIGHNKSLIKSKKDVIASFILEGDIHAYEHVYVSQSIMHSNVSAGKQVTCSGTKGLIVGGKIQAGEKISAITIGNQLATSTILEVGMNPELRSELNHLQTEKREIFHSLDKIKKALHLLEKMQRTTNTLPPEKKQLQVELINQQISMERKIKEIMEREKEIESQFNRIERATIEVFKVIYPGVKLVIGKTNKFINQEYKHIKFVQEEGEIIAKLL</sequence>
<accession>A0A135L353</accession>
<evidence type="ECO:0000313" key="2">
    <source>
        <dbReference type="EMBL" id="KXG43412.1"/>
    </source>
</evidence>
<keyword evidence="3" id="KW-1185">Reference proteome</keyword>
<dbReference type="PANTHER" id="PTHR38032">
    <property type="entry name" value="POLYMERASE-RELATED"/>
    <property type="match status" value="1"/>
</dbReference>
<dbReference type="RefSeq" id="WP_161937283.1">
    <property type="nucleotide sequence ID" value="NZ_LSKU01000001.1"/>
</dbReference>
<reference evidence="2 3" key="1">
    <citation type="submission" date="2016-02" db="EMBL/GenBank/DDBJ databases">
        <title>Draft Genome for Tepidibacillus decaturensis nov. sp. Strain Z9, an Anaerobic, Moderately Thermophilic and Heterotrophic Bacterium from Deep Subsurface of the Illinois Basin, USA.</title>
        <authorList>
            <person name="Dong Y."/>
            <person name="Chang J.Y."/>
            <person name="Sanford R."/>
            <person name="Fouke B.W."/>
        </authorList>
    </citation>
    <scope>NUCLEOTIDE SEQUENCE [LARGE SCALE GENOMIC DNA]</scope>
    <source>
        <strain evidence="2 3">Z9</strain>
    </source>
</reference>
<dbReference type="InterPro" id="IPR005646">
    <property type="entry name" value="FapA"/>
</dbReference>
<dbReference type="SUPFAM" id="SSF63848">
    <property type="entry name" value="Cell-division inhibitor MinC, C-terminal domain"/>
    <property type="match status" value="1"/>
</dbReference>
<dbReference type="InterPro" id="IPR046866">
    <property type="entry name" value="FapA_N"/>
</dbReference>
<dbReference type="AlphaFoldDB" id="A0A135L353"/>
<name>A0A135L353_9BACI</name>
<comment type="caution">
    <text evidence="2">The sequence shown here is derived from an EMBL/GenBank/DDBJ whole genome shotgun (WGS) entry which is preliminary data.</text>
</comment>
<dbReference type="EMBL" id="LSKU01000001">
    <property type="protein sequence ID" value="KXG43412.1"/>
    <property type="molecule type" value="Genomic_DNA"/>
</dbReference>
<dbReference type="InterPro" id="IPR036145">
    <property type="entry name" value="MinC_C_sf"/>
</dbReference>
<dbReference type="PANTHER" id="PTHR38032:SF1">
    <property type="entry name" value="RNA-BINDING PROTEIN KHPB N-TERMINAL DOMAIN-CONTAINING PROTEIN"/>
    <property type="match status" value="1"/>
</dbReference>
<dbReference type="Pfam" id="PF20250">
    <property type="entry name" value="FapA_N"/>
    <property type="match status" value="1"/>
</dbReference>